<evidence type="ECO:0000256" key="1">
    <source>
        <dbReference type="SAM" id="MobiDB-lite"/>
    </source>
</evidence>
<evidence type="ECO:0000313" key="3">
    <source>
        <dbReference type="Proteomes" id="UP000183971"/>
    </source>
</evidence>
<reference evidence="3" key="1">
    <citation type="journal article" date="2016" name="Genome Biol. Evol.">
        <title>Comparative 'omics' of the Fusarium fujikuroi species complex highlights differences in genetic potential and metabolite synthesis.</title>
        <authorList>
            <person name="Niehaus E.-M."/>
            <person name="Muensterkoetter M."/>
            <person name="Proctor R.H."/>
            <person name="Brown D.W."/>
            <person name="Sharon A."/>
            <person name="Idan Y."/>
            <person name="Oren-Young L."/>
            <person name="Sieber C.M."/>
            <person name="Novak O."/>
            <person name="Pencik A."/>
            <person name="Tarkowska D."/>
            <person name="Hromadova K."/>
            <person name="Freeman S."/>
            <person name="Maymon M."/>
            <person name="Elazar M."/>
            <person name="Youssef S.A."/>
            <person name="El-Shabrawy E.S.M."/>
            <person name="Shalaby A.B.A."/>
            <person name="Houterman P."/>
            <person name="Brock N.L."/>
            <person name="Burkhardt I."/>
            <person name="Tsavkelova E.A."/>
            <person name="Dickschat J.S."/>
            <person name="Galuszka P."/>
            <person name="Gueldener U."/>
            <person name="Tudzynski B."/>
        </authorList>
    </citation>
    <scope>NUCLEOTIDE SEQUENCE [LARGE SCALE GENOMIC DNA]</scope>
    <source>
        <strain evidence="3">ET1</strain>
    </source>
</reference>
<dbReference type="Gene3D" id="3.30.160.60">
    <property type="entry name" value="Classic Zinc Finger"/>
    <property type="match status" value="1"/>
</dbReference>
<name>A0A1L7WBB8_FUSPR</name>
<keyword evidence="3" id="KW-1185">Reference proteome</keyword>
<dbReference type="RefSeq" id="XP_031090409.1">
    <property type="nucleotide sequence ID" value="XM_031225229.1"/>
</dbReference>
<gene>
    <name evidence="2" type="ORF">FPRO_16120</name>
</gene>
<proteinExistence type="predicted"/>
<sequence>MPDQFKCQVCLQVFATSEALQLHITEFKSQTQSVLAAYTQCLNHITPGTSRDNEAYLRPAICQVCSRKFYNDYALELHIEEFRSLESRLVLDLLHSQSHIATPKYEFYRNEGSQCPLANCEVKDRNPSNRSRHFRAHIPFIEPCKGCGKLYTSCNTATSHGCKHPLGTTWITERRRRLQMRASQEYQIAITFCESSKRKINRYLKSSKSTSNETNHVWPPLDTPASLNTDVNEPRPNKTLTARNGVVMANLEEARVVGKAVSNTGLFCMDDPGVTLQEAQNSGLFCLDDTADHVATFCEKYTSGWDSWFLVDGTDKSRRKRPLDKISS</sequence>
<dbReference type="GeneID" id="42060975"/>
<organism evidence="2 3">
    <name type="scientific">Fusarium proliferatum (strain ET1)</name>
    <name type="common">Orchid endophyte fungus</name>
    <dbReference type="NCBI Taxonomy" id="1227346"/>
    <lineage>
        <taxon>Eukaryota</taxon>
        <taxon>Fungi</taxon>
        <taxon>Dikarya</taxon>
        <taxon>Ascomycota</taxon>
        <taxon>Pezizomycotina</taxon>
        <taxon>Sordariomycetes</taxon>
        <taxon>Hypocreomycetidae</taxon>
        <taxon>Hypocreales</taxon>
        <taxon>Nectriaceae</taxon>
        <taxon>Fusarium</taxon>
        <taxon>Fusarium fujikuroi species complex</taxon>
    </lineage>
</organism>
<dbReference type="Proteomes" id="UP000183971">
    <property type="component" value="Unassembled WGS sequence"/>
</dbReference>
<dbReference type="AlphaFoldDB" id="A0A1L7WBB8"/>
<dbReference type="EMBL" id="FJOF01000021">
    <property type="protein sequence ID" value="CZR49915.1"/>
    <property type="molecule type" value="Genomic_DNA"/>
</dbReference>
<protein>
    <submittedName>
        <fullName evidence="2">Uncharacterized protein</fullName>
    </submittedName>
</protein>
<comment type="caution">
    <text evidence="2">The sequence shown here is derived from an EMBL/GenBank/DDBJ whole genome shotgun (WGS) entry which is preliminary data.</text>
</comment>
<feature type="region of interest" description="Disordered" evidence="1">
    <location>
        <begin position="209"/>
        <end position="237"/>
    </location>
</feature>
<dbReference type="VEuPathDB" id="FungiDB:FPRO_16120"/>
<accession>A0A1L7WBB8</accession>
<evidence type="ECO:0000313" key="2">
    <source>
        <dbReference type="EMBL" id="CZR49915.1"/>
    </source>
</evidence>